<accession>A0ABZ1C6D7</accession>
<dbReference type="SMART" id="SM00260">
    <property type="entry name" value="CheW"/>
    <property type="match status" value="3"/>
</dbReference>
<proteinExistence type="predicted"/>
<organism evidence="2 3">
    <name type="scientific">Actomonas aquatica</name>
    <dbReference type="NCBI Taxonomy" id="2866162"/>
    <lineage>
        <taxon>Bacteria</taxon>
        <taxon>Pseudomonadati</taxon>
        <taxon>Verrucomicrobiota</taxon>
        <taxon>Opitutia</taxon>
        <taxon>Opitutales</taxon>
        <taxon>Opitutaceae</taxon>
        <taxon>Actomonas</taxon>
    </lineage>
</organism>
<dbReference type="Proteomes" id="UP000738431">
    <property type="component" value="Chromosome"/>
</dbReference>
<dbReference type="InterPro" id="IPR036061">
    <property type="entry name" value="CheW-like_dom_sf"/>
</dbReference>
<dbReference type="PANTHER" id="PTHR22617">
    <property type="entry name" value="CHEMOTAXIS SENSOR HISTIDINE KINASE-RELATED"/>
    <property type="match status" value="1"/>
</dbReference>
<dbReference type="RefSeq" id="WP_221029611.1">
    <property type="nucleotide sequence ID" value="NZ_CP139781.1"/>
</dbReference>
<evidence type="ECO:0000313" key="3">
    <source>
        <dbReference type="Proteomes" id="UP000738431"/>
    </source>
</evidence>
<gene>
    <name evidence="2" type="ORF">K1X11_019330</name>
</gene>
<dbReference type="Gene3D" id="2.30.30.40">
    <property type="entry name" value="SH3 Domains"/>
    <property type="match status" value="2"/>
</dbReference>
<feature type="domain" description="CheW-like" evidence="1">
    <location>
        <begin position="177"/>
        <end position="318"/>
    </location>
</feature>
<dbReference type="Gene3D" id="2.40.50.180">
    <property type="entry name" value="CheA-289, Domain 4"/>
    <property type="match status" value="3"/>
</dbReference>
<sequence>MTTTETASGSRRVLGLVRVGRVRLAVPAATLAEVVRGPLEVSALPQAPRRVLGTIGWHGRPVPLVDLADLVRGESEPAEAPRLDLAMVVRHGEGFFAVPIDEALGVVRARADEVMPFDDGGADALFRELFQPRAGGAPAAIVDWTVISARQSMRRLLAVATSGSDAADTLRADAEAARPHVLVRLWNRVLAIDAQRVRRVQRRPQRFDSEVRLGRVEGFLRMGALQVPVLDLGRCLGWQEPVEAAPRQDLIVVGDTSRQVAVTVQDVIAIEGIREGDVEPADEVGEQARAHVRGVWQSPSQGPVWVVGAASLEAMGLAAETAEGALHGGAGAEGEVDGLAWGNRSADLFLVVRLGASHVALAASEVAAVEAVPSNWSRANDDPLFGGLMELRGRAVKIYDLAAALALPAAETGAEAECRVVVLMRGEDGDCGWLVSSMDLLVRQAPRALPARGVKGQGLAAAFTASVRAEGSGWTKEVCVLDLPGLMAAVGAVSGAAAAA</sequence>
<name>A0ABZ1C6D7_9BACT</name>
<dbReference type="InterPro" id="IPR002545">
    <property type="entry name" value="CheW-lke_dom"/>
</dbReference>
<dbReference type="PANTHER" id="PTHR22617:SF23">
    <property type="entry name" value="CHEMOTAXIS PROTEIN CHEW"/>
    <property type="match status" value="1"/>
</dbReference>
<dbReference type="PROSITE" id="PS50851">
    <property type="entry name" value="CHEW"/>
    <property type="match status" value="3"/>
</dbReference>
<dbReference type="Pfam" id="PF01584">
    <property type="entry name" value="CheW"/>
    <property type="match status" value="3"/>
</dbReference>
<reference evidence="2 3" key="1">
    <citation type="submission" date="2023-12" db="EMBL/GenBank/DDBJ databases">
        <title>Description of an unclassified Opitutus bacterium of Verrucomicrobiota.</title>
        <authorList>
            <person name="Zhang D.-F."/>
        </authorList>
    </citation>
    <scope>NUCLEOTIDE SEQUENCE [LARGE SCALE GENOMIC DNA]</scope>
    <source>
        <strain evidence="2 3">WL0086</strain>
    </source>
</reference>
<evidence type="ECO:0000313" key="2">
    <source>
        <dbReference type="EMBL" id="WRQ86972.1"/>
    </source>
</evidence>
<dbReference type="InterPro" id="IPR039315">
    <property type="entry name" value="CheW"/>
</dbReference>
<feature type="domain" description="CheW-like" evidence="1">
    <location>
        <begin position="11"/>
        <end position="153"/>
    </location>
</feature>
<dbReference type="SUPFAM" id="SSF50341">
    <property type="entry name" value="CheW-like"/>
    <property type="match status" value="3"/>
</dbReference>
<feature type="domain" description="CheW-like" evidence="1">
    <location>
        <begin position="346"/>
        <end position="492"/>
    </location>
</feature>
<protein>
    <submittedName>
        <fullName evidence="2">Chemotaxis protein CheW</fullName>
    </submittedName>
</protein>
<evidence type="ECO:0000259" key="1">
    <source>
        <dbReference type="PROSITE" id="PS50851"/>
    </source>
</evidence>
<dbReference type="EMBL" id="CP139781">
    <property type="protein sequence ID" value="WRQ86972.1"/>
    <property type="molecule type" value="Genomic_DNA"/>
</dbReference>
<keyword evidence="3" id="KW-1185">Reference proteome</keyword>